<proteinExistence type="predicted"/>
<evidence type="ECO:0000313" key="8">
    <source>
        <dbReference type="EMBL" id="CAD9479125.1"/>
    </source>
</evidence>
<evidence type="ECO:0000256" key="4">
    <source>
        <dbReference type="ARBA" id="ARBA00022692"/>
    </source>
</evidence>
<gene>
    <name evidence="8" type="ORF">DSPE1174_LOCUS29476</name>
    <name evidence="9" type="ORF">DSPE1174_LOCUS29485</name>
</gene>
<dbReference type="EMBL" id="HBGS01056581">
    <property type="protein sequence ID" value="CAD9479153.1"/>
    <property type="molecule type" value="Transcribed_RNA"/>
</dbReference>
<name>A0A6U3YBP4_9STRA</name>
<keyword evidence="4 7" id="KW-0812">Transmembrane</keyword>
<evidence type="ECO:0000256" key="1">
    <source>
        <dbReference type="ARBA" id="ARBA00004141"/>
    </source>
</evidence>
<feature type="transmembrane region" description="Helical" evidence="7">
    <location>
        <begin position="293"/>
        <end position="314"/>
    </location>
</feature>
<protein>
    <recommendedName>
        <fullName evidence="10">Chitin synthase</fullName>
    </recommendedName>
</protein>
<dbReference type="AlphaFoldDB" id="A0A6U3YBP4"/>
<keyword evidence="5 7" id="KW-1133">Transmembrane helix</keyword>
<dbReference type="PANTHER" id="PTHR43867">
    <property type="entry name" value="CELLULOSE SYNTHASE CATALYTIC SUBUNIT A [UDP-FORMING]"/>
    <property type="match status" value="1"/>
</dbReference>
<reference evidence="8" key="1">
    <citation type="submission" date="2021-01" db="EMBL/GenBank/DDBJ databases">
        <authorList>
            <person name="Corre E."/>
            <person name="Pelletier E."/>
            <person name="Niang G."/>
            <person name="Scheremetjew M."/>
            <person name="Finn R."/>
            <person name="Kale V."/>
            <person name="Holt S."/>
            <person name="Cochrane G."/>
            <person name="Meng A."/>
            <person name="Brown T."/>
            <person name="Cohen L."/>
        </authorList>
    </citation>
    <scope>NUCLEOTIDE SEQUENCE</scope>
    <source>
        <strain evidence="8">CCMP1381</strain>
    </source>
</reference>
<feature type="transmembrane region" description="Helical" evidence="7">
    <location>
        <begin position="188"/>
        <end position="210"/>
    </location>
</feature>
<dbReference type="EMBL" id="HBGS01056570">
    <property type="protein sequence ID" value="CAD9479125.1"/>
    <property type="molecule type" value="Transcribed_RNA"/>
</dbReference>
<sequence length="479" mass="54907">MNYAVKIIQARQHKEVMEKIVPAAPALTLFAIFDCRHMVTPGFWEQTILHFFREKNGQVSLYSDVKYCQVPQNFIGVDLETDYLDMQNEFLFRYVNCIRDGVGAVTSCGTNCVWSIEAGFEYEEKTMIEDTATSHKVILQGYEGTYHYEKLIFGTPKENKDFLAAIFRWSRGAVQLFWLSVLAGERECLCFSFFWIVLLLVVVPMALVLFGMQLLEGSAENFVYSMALFLIYFVAVGIAFFFVTTRKYAHYLRYIVLFDNCTYFFNTFPAYYWALVLPGWMCFKGEVPFSFNFFWLVPGGLLWEVLTYIQVVEVKKWSIVEGRRPEDISILRSQQMYFVNCPLHAVALYSGTKSAYRIIFHDHDASSWSSFGGGGPGDWILNWLHFLVAFETACIVSVFVQCGLYGIDDATTVLSFAAGMFTAALFLILVFDPYCILFCGMTKTLTLKHAYLGFWFMMLVIGLVAFLSEGYISFGDTFV</sequence>
<comment type="subcellular location">
    <subcellularLocation>
        <location evidence="1">Membrane</location>
        <topology evidence="1">Multi-pass membrane protein</topology>
    </subcellularLocation>
</comment>
<feature type="transmembrane region" description="Helical" evidence="7">
    <location>
        <begin position="222"/>
        <end position="244"/>
    </location>
</feature>
<keyword evidence="6 7" id="KW-0472">Membrane</keyword>
<dbReference type="InterPro" id="IPR029044">
    <property type="entry name" value="Nucleotide-diphossugar_trans"/>
</dbReference>
<evidence type="ECO:0000256" key="2">
    <source>
        <dbReference type="ARBA" id="ARBA00022676"/>
    </source>
</evidence>
<dbReference type="GO" id="GO:0016020">
    <property type="term" value="C:membrane"/>
    <property type="evidence" value="ECO:0007669"/>
    <property type="project" value="UniProtKB-SubCell"/>
</dbReference>
<feature type="transmembrane region" description="Helical" evidence="7">
    <location>
        <begin position="413"/>
        <end position="439"/>
    </location>
</feature>
<dbReference type="GO" id="GO:0016757">
    <property type="term" value="F:glycosyltransferase activity"/>
    <property type="evidence" value="ECO:0007669"/>
    <property type="project" value="UniProtKB-KW"/>
</dbReference>
<organism evidence="8">
    <name type="scientific">Octactis speculum</name>
    <dbReference type="NCBI Taxonomy" id="3111310"/>
    <lineage>
        <taxon>Eukaryota</taxon>
        <taxon>Sar</taxon>
        <taxon>Stramenopiles</taxon>
        <taxon>Ochrophyta</taxon>
        <taxon>Dictyochophyceae</taxon>
        <taxon>Dictyochales</taxon>
        <taxon>Dictyochaceae</taxon>
        <taxon>Octactis</taxon>
    </lineage>
</organism>
<feature type="transmembrane region" description="Helical" evidence="7">
    <location>
        <begin position="383"/>
        <end position="407"/>
    </location>
</feature>
<evidence type="ECO:0000256" key="6">
    <source>
        <dbReference type="ARBA" id="ARBA00023136"/>
    </source>
</evidence>
<evidence type="ECO:0008006" key="10">
    <source>
        <dbReference type="Google" id="ProtNLM"/>
    </source>
</evidence>
<evidence type="ECO:0000256" key="3">
    <source>
        <dbReference type="ARBA" id="ARBA00022679"/>
    </source>
</evidence>
<feature type="transmembrane region" description="Helical" evidence="7">
    <location>
        <begin position="451"/>
        <end position="474"/>
    </location>
</feature>
<dbReference type="InterPro" id="IPR050321">
    <property type="entry name" value="Glycosyltr_2/OpgH_subfam"/>
</dbReference>
<dbReference type="Gene3D" id="3.90.550.10">
    <property type="entry name" value="Spore Coat Polysaccharide Biosynthesis Protein SpsA, Chain A"/>
    <property type="match status" value="1"/>
</dbReference>
<evidence type="ECO:0000256" key="5">
    <source>
        <dbReference type="ARBA" id="ARBA00022989"/>
    </source>
</evidence>
<feature type="transmembrane region" description="Helical" evidence="7">
    <location>
        <begin position="251"/>
        <end position="273"/>
    </location>
</feature>
<dbReference type="PANTHER" id="PTHR43867:SF2">
    <property type="entry name" value="CELLULOSE SYNTHASE CATALYTIC SUBUNIT A [UDP-FORMING]"/>
    <property type="match status" value="1"/>
</dbReference>
<keyword evidence="2" id="KW-0328">Glycosyltransferase</keyword>
<evidence type="ECO:0000256" key="7">
    <source>
        <dbReference type="SAM" id="Phobius"/>
    </source>
</evidence>
<keyword evidence="3" id="KW-0808">Transferase</keyword>
<accession>A0A6U3YBP4</accession>
<evidence type="ECO:0000313" key="9">
    <source>
        <dbReference type="EMBL" id="CAD9479153.1"/>
    </source>
</evidence>